<evidence type="ECO:0000256" key="9">
    <source>
        <dbReference type="PROSITE-ProRule" id="PRU00042"/>
    </source>
</evidence>
<dbReference type="Proteomes" id="UP000094527">
    <property type="component" value="Unassembled WGS sequence"/>
</dbReference>
<dbReference type="FunFam" id="3.30.160.60:FF:000032">
    <property type="entry name" value="Krueppel-like factor 4"/>
    <property type="match status" value="1"/>
</dbReference>
<comment type="subcellular location">
    <subcellularLocation>
        <location evidence="1">Nucleus</location>
    </subcellularLocation>
</comment>
<dbReference type="Pfam" id="PF00096">
    <property type="entry name" value="zf-C2H2"/>
    <property type="match status" value="3"/>
</dbReference>
<keyword evidence="5" id="KW-0862">Zinc</keyword>
<dbReference type="PROSITE" id="PS00028">
    <property type="entry name" value="ZINC_FINGER_C2H2_1"/>
    <property type="match status" value="3"/>
</dbReference>
<keyword evidence="8" id="KW-0539">Nucleus</keyword>
<protein>
    <submittedName>
        <fullName evidence="12">Krueppel-like factor 12</fullName>
    </submittedName>
</protein>
<evidence type="ECO:0000256" key="8">
    <source>
        <dbReference type="ARBA" id="ARBA00023242"/>
    </source>
</evidence>
<dbReference type="GO" id="GO:0006357">
    <property type="term" value="P:regulation of transcription by RNA polymerase II"/>
    <property type="evidence" value="ECO:0007669"/>
    <property type="project" value="TreeGrafter"/>
</dbReference>
<keyword evidence="6" id="KW-0805">Transcription regulation</keyword>
<feature type="compositionally biased region" description="Basic and acidic residues" evidence="10">
    <location>
        <begin position="273"/>
        <end position="284"/>
    </location>
</feature>
<dbReference type="PANTHER" id="PTHR46179">
    <property type="entry name" value="ZINC FINGER PROTEIN"/>
    <property type="match status" value="1"/>
</dbReference>
<evidence type="ECO:0000313" key="13">
    <source>
        <dbReference type="Proteomes" id="UP000094527"/>
    </source>
</evidence>
<dbReference type="InterPro" id="IPR036236">
    <property type="entry name" value="Znf_C2H2_sf"/>
</dbReference>
<evidence type="ECO:0000256" key="2">
    <source>
        <dbReference type="ARBA" id="ARBA00022723"/>
    </source>
</evidence>
<evidence type="ECO:0000256" key="10">
    <source>
        <dbReference type="SAM" id="MobiDB-lite"/>
    </source>
</evidence>
<feature type="region of interest" description="Disordered" evidence="10">
    <location>
        <begin position="163"/>
        <end position="183"/>
    </location>
</feature>
<dbReference type="GO" id="GO:0005634">
    <property type="term" value="C:nucleus"/>
    <property type="evidence" value="ECO:0007669"/>
    <property type="project" value="UniProtKB-SubCell"/>
</dbReference>
<dbReference type="OrthoDB" id="427030at2759"/>
<dbReference type="SUPFAM" id="SSF57667">
    <property type="entry name" value="beta-beta-alpha zinc fingers"/>
    <property type="match status" value="2"/>
</dbReference>
<evidence type="ECO:0000256" key="6">
    <source>
        <dbReference type="ARBA" id="ARBA00023015"/>
    </source>
</evidence>
<evidence type="ECO:0000256" key="3">
    <source>
        <dbReference type="ARBA" id="ARBA00022737"/>
    </source>
</evidence>
<dbReference type="PROSITE" id="PS50157">
    <property type="entry name" value="ZINC_FINGER_C2H2_2"/>
    <property type="match status" value="3"/>
</dbReference>
<reference evidence="12 13" key="1">
    <citation type="journal article" date="2016" name="Genome Biol. Evol.">
        <title>Gene Family Evolution Reflects Adaptation to Soil Environmental Stressors in the Genome of the Collembolan Orchesella cincta.</title>
        <authorList>
            <person name="Faddeeva-Vakhrusheva A."/>
            <person name="Derks M.F."/>
            <person name="Anvar S.Y."/>
            <person name="Agamennone V."/>
            <person name="Suring W."/>
            <person name="Smit S."/>
            <person name="van Straalen N.M."/>
            <person name="Roelofs D."/>
        </authorList>
    </citation>
    <scope>NUCLEOTIDE SEQUENCE [LARGE SCALE GENOMIC DNA]</scope>
    <source>
        <tissue evidence="12">Mixed pool</tissue>
    </source>
</reference>
<keyword evidence="13" id="KW-1185">Reference proteome</keyword>
<dbReference type="InterPro" id="IPR051061">
    <property type="entry name" value="Zinc_finger_trans_reg"/>
</dbReference>
<evidence type="ECO:0000256" key="5">
    <source>
        <dbReference type="ARBA" id="ARBA00022833"/>
    </source>
</evidence>
<dbReference type="STRING" id="48709.A0A1D2M154"/>
<evidence type="ECO:0000256" key="4">
    <source>
        <dbReference type="ARBA" id="ARBA00022771"/>
    </source>
</evidence>
<keyword evidence="2" id="KW-0479">Metal-binding</keyword>
<feature type="domain" description="C2H2-type" evidence="11">
    <location>
        <begin position="189"/>
        <end position="218"/>
    </location>
</feature>
<dbReference type="PANTHER" id="PTHR46179:SF13">
    <property type="entry name" value="C2H2-TYPE DOMAIN-CONTAINING PROTEIN"/>
    <property type="match status" value="1"/>
</dbReference>
<evidence type="ECO:0000313" key="12">
    <source>
        <dbReference type="EMBL" id="ODM86687.1"/>
    </source>
</evidence>
<keyword evidence="4 9" id="KW-0863">Zinc-finger</keyword>
<comment type="caution">
    <text evidence="12">The sequence shown here is derived from an EMBL/GenBank/DDBJ whole genome shotgun (WGS) entry which is preliminary data.</text>
</comment>
<dbReference type="GO" id="GO:0008270">
    <property type="term" value="F:zinc ion binding"/>
    <property type="evidence" value="ECO:0007669"/>
    <property type="project" value="UniProtKB-KW"/>
</dbReference>
<keyword evidence="7" id="KW-0804">Transcription</keyword>
<dbReference type="InterPro" id="IPR013087">
    <property type="entry name" value="Znf_C2H2_type"/>
</dbReference>
<feature type="domain" description="C2H2-type" evidence="11">
    <location>
        <begin position="34"/>
        <end position="61"/>
    </location>
</feature>
<sequence>MSRADCDYYTQSTVAFRVHMRRVHNSVTGIPGHFKCLTCQENFPSARTLRRHANVHRETAQTRFKCGKCPQSFDNKSKLKSHTYHLHRQSQRRKLCRKTQHSTSSPFDSYLRERNQQLLGRNNASCKVAKKPTGHFSLQTKTIGAGSNSLVPPKEAIKANQLIENPTSNDKNPQVRNNTSVSNQRKESFRCDFEGCSRSFTRRYNLQSHYRTHTGEKPYLCWWPGCTSKFAKSENRRGHYEHTRNNPQVKLIKHPQFKSKKVSQEKTSGGSDDVNRRERRKDASDAVLRNSSLAGSVPLTYYTQQRTMHHKGDLN</sequence>
<feature type="domain" description="C2H2-type" evidence="11">
    <location>
        <begin position="64"/>
        <end position="92"/>
    </location>
</feature>
<accession>A0A1D2M154</accession>
<feature type="compositionally biased region" description="Basic residues" evidence="10">
    <location>
        <begin position="251"/>
        <end position="261"/>
    </location>
</feature>
<dbReference type="SMART" id="SM00355">
    <property type="entry name" value="ZnF_C2H2"/>
    <property type="match status" value="5"/>
</dbReference>
<dbReference type="EMBL" id="LJIJ01007632">
    <property type="protein sequence ID" value="ODM86687.1"/>
    <property type="molecule type" value="Genomic_DNA"/>
</dbReference>
<name>A0A1D2M154_ORCCI</name>
<gene>
    <name evidence="12" type="ORF">Ocin01_19995</name>
</gene>
<evidence type="ECO:0000259" key="11">
    <source>
        <dbReference type="PROSITE" id="PS50157"/>
    </source>
</evidence>
<dbReference type="Gene3D" id="3.30.160.60">
    <property type="entry name" value="Classic Zinc Finger"/>
    <property type="match status" value="3"/>
</dbReference>
<evidence type="ECO:0000256" key="7">
    <source>
        <dbReference type="ARBA" id="ARBA00023163"/>
    </source>
</evidence>
<evidence type="ECO:0000256" key="1">
    <source>
        <dbReference type="ARBA" id="ARBA00004123"/>
    </source>
</evidence>
<keyword evidence="3" id="KW-0677">Repeat</keyword>
<dbReference type="AlphaFoldDB" id="A0A1D2M154"/>
<organism evidence="12 13">
    <name type="scientific">Orchesella cincta</name>
    <name type="common">Springtail</name>
    <name type="synonym">Podura cincta</name>
    <dbReference type="NCBI Taxonomy" id="48709"/>
    <lineage>
        <taxon>Eukaryota</taxon>
        <taxon>Metazoa</taxon>
        <taxon>Ecdysozoa</taxon>
        <taxon>Arthropoda</taxon>
        <taxon>Hexapoda</taxon>
        <taxon>Collembola</taxon>
        <taxon>Entomobryomorpha</taxon>
        <taxon>Entomobryoidea</taxon>
        <taxon>Orchesellidae</taxon>
        <taxon>Orchesellinae</taxon>
        <taxon>Orchesella</taxon>
    </lineage>
</organism>
<proteinExistence type="predicted"/>
<feature type="region of interest" description="Disordered" evidence="10">
    <location>
        <begin position="237"/>
        <end position="289"/>
    </location>
</feature>